<dbReference type="InterPro" id="IPR036388">
    <property type="entry name" value="WH-like_DNA-bd_sf"/>
</dbReference>
<evidence type="ECO:0000313" key="2">
    <source>
        <dbReference type="Proteomes" id="UP000051888"/>
    </source>
</evidence>
<name>A0A0Q3TA04_9BACI</name>
<dbReference type="AlphaFoldDB" id="A0A0Q3TA04"/>
<dbReference type="PATRIC" id="fig|157838.3.peg.4816"/>
<dbReference type="Gene3D" id="1.10.10.10">
    <property type="entry name" value="Winged helix-like DNA-binding domain superfamily/Winged helix DNA-binding domain"/>
    <property type="match status" value="1"/>
</dbReference>
<gene>
    <name evidence="1" type="ORF">AN964_21985</name>
</gene>
<dbReference type="EMBL" id="LJJC01000015">
    <property type="protein sequence ID" value="KQL50345.1"/>
    <property type="molecule type" value="Genomic_DNA"/>
</dbReference>
<sequence>MNLTQQQQTVLLALTTEWQSPRQISEQLSHENGDLSTVNQSLKELMREGLVQTNPLLFGLYRLTAQGVDTKEELDKDQ</sequence>
<keyword evidence="2" id="KW-1185">Reference proteome</keyword>
<accession>A0A0Q3TA04</accession>
<comment type="caution">
    <text evidence="1">The sequence shown here is derived from an EMBL/GenBank/DDBJ whole genome shotgun (WGS) entry which is preliminary data.</text>
</comment>
<proteinExistence type="predicted"/>
<dbReference type="Proteomes" id="UP000051888">
    <property type="component" value="Unassembled WGS sequence"/>
</dbReference>
<dbReference type="RefSeq" id="WP_055741947.1">
    <property type="nucleotide sequence ID" value="NZ_JAAIWL010000038.1"/>
</dbReference>
<dbReference type="SUPFAM" id="SSF46785">
    <property type="entry name" value="Winged helix' DNA-binding domain"/>
    <property type="match status" value="1"/>
</dbReference>
<dbReference type="InterPro" id="IPR036390">
    <property type="entry name" value="WH_DNA-bd_sf"/>
</dbReference>
<dbReference type="OrthoDB" id="2626501at2"/>
<evidence type="ECO:0008006" key="3">
    <source>
        <dbReference type="Google" id="ProtNLM"/>
    </source>
</evidence>
<reference evidence="1 2" key="1">
    <citation type="submission" date="2015-09" db="EMBL/GenBank/DDBJ databases">
        <title>Genome sequencing project for genomic taxonomy and phylogenomics of Bacillus-like bacteria.</title>
        <authorList>
            <person name="Liu B."/>
            <person name="Wang J."/>
            <person name="Zhu Y."/>
            <person name="Liu G."/>
            <person name="Chen Q."/>
            <person name="Chen Z."/>
            <person name="Lan J."/>
            <person name="Che J."/>
            <person name="Ge C."/>
            <person name="Shi H."/>
            <person name="Pan Z."/>
            <person name="Liu X."/>
        </authorList>
    </citation>
    <scope>NUCLEOTIDE SEQUENCE [LARGE SCALE GENOMIC DNA]</scope>
    <source>
        <strain evidence="1 2">LMG 18435</strain>
    </source>
</reference>
<protein>
    <recommendedName>
        <fullName evidence="3">MarR family transcriptional regulator</fullName>
    </recommendedName>
</protein>
<evidence type="ECO:0000313" key="1">
    <source>
        <dbReference type="EMBL" id="KQL50345.1"/>
    </source>
</evidence>
<organism evidence="1 2">
    <name type="scientific">Heyndrickxia shackletonii</name>
    <dbReference type="NCBI Taxonomy" id="157838"/>
    <lineage>
        <taxon>Bacteria</taxon>
        <taxon>Bacillati</taxon>
        <taxon>Bacillota</taxon>
        <taxon>Bacilli</taxon>
        <taxon>Bacillales</taxon>
        <taxon>Bacillaceae</taxon>
        <taxon>Heyndrickxia</taxon>
    </lineage>
</organism>